<proteinExistence type="predicted"/>
<dbReference type="EMBL" id="BPLF01000004">
    <property type="protein sequence ID" value="GIX65229.1"/>
    <property type="molecule type" value="Genomic_DNA"/>
</dbReference>
<organism evidence="2 3">
    <name type="scientific">Babesia caballi</name>
    <dbReference type="NCBI Taxonomy" id="5871"/>
    <lineage>
        <taxon>Eukaryota</taxon>
        <taxon>Sar</taxon>
        <taxon>Alveolata</taxon>
        <taxon>Apicomplexa</taxon>
        <taxon>Aconoidasida</taxon>
        <taxon>Piroplasmida</taxon>
        <taxon>Babesiidae</taxon>
        <taxon>Babesia</taxon>
    </lineage>
</organism>
<gene>
    <name evidence="2" type="ORF">BcabD6B2_46640</name>
</gene>
<sequence length="339" mass="37043">MSGNTSLTETPTNLKEAIDWLALVGRGFGGNIDKGWLGEGKQDELAKALKQLDGFKDFTACCDRHFTRGSLSDVIYIFAQGLGSGFLGYNGRNSDTSSGETYKSSYHACHWDQNDEPTYARIFLFLACLVFYFITFLYWMCYSGGPWANKMTYSDPVDTFLREMGYDPSQLNWNKQGSEIAKHLDGSQGSDAFPELQAAYQKSSASSSYNVFLRQLETNVSIDALLCPLTNCKICSYEYLKSRRNGADVTAAIHAVKGELVNLSTKNHISSTGNFSDLKQKVQNLLDKIQSFDPNPAPSPVAPIASALTTLTAAGGAGAAYGLNLFGLQSVVKALFGFK</sequence>
<dbReference type="Proteomes" id="UP001497744">
    <property type="component" value="Unassembled WGS sequence"/>
</dbReference>
<comment type="caution">
    <text evidence="2">The sequence shown here is derived from an EMBL/GenBank/DDBJ whole genome shotgun (WGS) entry which is preliminary data.</text>
</comment>
<keyword evidence="1" id="KW-1133">Transmembrane helix</keyword>
<keyword evidence="1" id="KW-0812">Transmembrane</keyword>
<keyword evidence="1" id="KW-0472">Membrane</keyword>
<protein>
    <submittedName>
        <fullName evidence="2">Variant erythrocyte surface antigen-1 family protein</fullName>
    </submittedName>
</protein>
<dbReference type="GeneID" id="94196710"/>
<dbReference type="RefSeq" id="XP_067717298.1">
    <property type="nucleotide sequence ID" value="XM_067861197.1"/>
</dbReference>
<keyword evidence="3" id="KW-1185">Reference proteome</keyword>
<dbReference type="AlphaFoldDB" id="A0AAV4LYQ1"/>
<evidence type="ECO:0000313" key="2">
    <source>
        <dbReference type="EMBL" id="GIX65229.1"/>
    </source>
</evidence>
<accession>A0AAV4LYQ1</accession>
<feature type="transmembrane region" description="Helical" evidence="1">
    <location>
        <begin position="122"/>
        <end position="141"/>
    </location>
</feature>
<evidence type="ECO:0000313" key="3">
    <source>
        <dbReference type="Proteomes" id="UP001497744"/>
    </source>
</evidence>
<evidence type="ECO:0000256" key="1">
    <source>
        <dbReference type="SAM" id="Phobius"/>
    </source>
</evidence>
<name>A0AAV4LYQ1_BABCB</name>
<reference evidence="2 3" key="1">
    <citation type="submission" date="2021-06" db="EMBL/GenBank/DDBJ databases">
        <title>Genome sequence of Babesia caballi.</title>
        <authorList>
            <person name="Yamagishi J."/>
            <person name="Kidaka T."/>
            <person name="Ochi A."/>
        </authorList>
    </citation>
    <scope>NUCLEOTIDE SEQUENCE [LARGE SCALE GENOMIC DNA]</scope>
    <source>
        <strain evidence="2">USDA-D6B2</strain>
    </source>
</reference>